<feature type="region of interest" description="Disordered" evidence="3">
    <location>
        <begin position="423"/>
        <end position="444"/>
    </location>
</feature>
<feature type="compositionally biased region" description="Basic and acidic residues" evidence="3">
    <location>
        <begin position="258"/>
        <end position="284"/>
    </location>
</feature>
<dbReference type="PROSITE" id="PS50048">
    <property type="entry name" value="ZN2_CY6_FUNGAL_2"/>
    <property type="match status" value="1"/>
</dbReference>
<feature type="region of interest" description="Disordered" evidence="3">
    <location>
        <begin position="1"/>
        <end position="26"/>
    </location>
</feature>
<dbReference type="InterPro" id="IPR050613">
    <property type="entry name" value="Sec_Metabolite_Reg"/>
</dbReference>
<feature type="compositionally biased region" description="Low complexity" evidence="3">
    <location>
        <begin position="1"/>
        <end position="17"/>
    </location>
</feature>
<dbReference type="SMART" id="SM00066">
    <property type="entry name" value="GAL4"/>
    <property type="match status" value="1"/>
</dbReference>
<feature type="compositionally biased region" description="Low complexity" evidence="3">
    <location>
        <begin position="490"/>
        <end position="508"/>
    </location>
</feature>
<dbReference type="PANTHER" id="PTHR31001:SF81">
    <property type="entry name" value="ZN(II)2CYS6 TRANSCRIPTION FACTOR"/>
    <property type="match status" value="1"/>
</dbReference>
<reference evidence="5" key="1">
    <citation type="submission" date="2023-03" db="EMBL/GenBank/DDBJ databases">
        <title>Massive genome expansion in bonnet fungi (Mycena s.s.) driven by repeated elements and novel gene families across ecological guilds.</title>
        <authorList>
            <consortium name="Lawrence Berkeley National Laboratory"/>
            <person name="Harder C.B."/>
            <person name="Miyauchi S."/>
            <person name="Viragh M."/>
            <person name="Kuo A."/>
            <person name="Thoen E."/>
            <person name="Andreopoulos B."/>
            <person name="Lu D."/>
            <person name="Skrede I."/>
            <person name="Drula E."/>
            <person name="Henrissat B."/>
            <person name="Morin E."/>
            <person name="Kohler A."/>
            <person name="Barry K."/>
            <person name="LaButti K."/>
            <person name="Morin E."/>
            <person name="Salamov A."/>
            <person name="Lipzen A."/>
            <person name="Mereny Z."/>
            <person name="Hegedus B."/>
            <person name="Baldrian P."/>
            <person name="Stursova M."/>
            <person name="Weitz H."/>
            <person name="Taylor A."/>
            <person name="Grigoriev I.V."/>
            <person name="Nagy L.G."/>
            <person name="Martin F."/>
            <person name="Kauserud H."/>
        </authorList>
    </citation>
    <scope>NUCLEOTIDE SEQUENCE</scope>
    <source>
        <strain evidence="5">CBHHK188m</strain>
    </source>
</reference>
<evidence type="ECO:0000313" key="5">
    <source>
        <dbReference type="EMBL" id="KAJ7777893.1"/>
    </source>
</evidence>
<dbReference type="Gene3D" id="4.10.240.10">
    <property type="entry name" value="Zn(2)-C6 fungal-type DNA-binding domain"/>
    <property type="match status" value="1"/>
</dbReference>
<dbReference type="GO" id="GO:0000981">
    <property type="term" value="F:DNA-binding transcription factor activity, RNA polymerase II-specific"/>
    <property type="evidence" value="ECO:0007669"/>
    <property type="project" value="InterPro"/>
</dbReference>
<feature type="region of interest" description="Disordered" evidence="3">
    <location>
        <begin position="248"/>
        <end position="311"/>
    </location>
</feature>
<dbReference type="CDD" id="cd00067">
    <property type="entry name" value="GAL4"/>
    <property type="match status" value="1"/>
</dbReference>
<comment type="caution">
    <text evidence="5">The sequence shown here is derived from an EMBL/GenBank/DDBJ whole genome shotgun (WGS) entry which is preliminary data.</text>
</comment>
<dbReference type="GO" id="GO:0005634">
    <property type="term" value="C:nucleus"/>
    <property type="evidence" value="ECO:0007669"/>
    <property type="project" value="UniProtKB-SubCell"/>
</dbReference>
<name>A0AAD7NWG4_9AGAR</name>
<dbReference type="EMBL" id="JARJLG010000009">
    <property type="protein sequence ID" value="KAJ7777893.1"/>
    <property type="molecule type" value="Genomic_DNA"/>
</dbReference>
<proteinExistence type="predicted"/>
<dbReference type="PROSITE" id="PS00463">
    <property type="entry name" value="ZN2_CY6_FUNGAL_1"/>
    <property type="match status" value="1"/>
</dbReference>
<feature type="compositionally biased region" description="Low complexity" evidence="3">
    <location>
        <begin position="301"/>
        <end position="311"/>
    </location>
</feature>
<evidence type="ECO:0000256" key="1">
    <source>
        <dbReference type="ARBA" id="ARBA00004123"/>
    </source>
</evidence>
<accession>A0AAD7NWG4</accession>
<feature type="region of interest" description="Disordered" evidence="3">
    <location>
        <begin position="490"/>
        <end position="526"/>
    </location>
</feature>
<keyword evidence="2" id="KW-0539">Nucleus</keyword>
<comment type="subcellular location">
    <subcellularLocation>
        <location evidence="1">Nucleus</location>
    </subcellularLocation>
</comment>
<organism evidence="5 6">
    <name type="scientific">Mycena maculata</name>
    <dbReference type="NCBI Taxonomy" id="230809"/>
    <lineage>
        <taxon>Eukaryota</taxon>
        <taxon>Fungi</taxon>
        <taxon>Dikarya</taxon>
        <taxon>Basidiomycota</taxon>
        <taxon>Agaricomycotina</taxon>
        <taxon>Agaricomycetes</taxon>
        <taxon>Agaricomycetidae</taxon>
        <taxon>Agaricales</taxon>
        <taxon>Marasmiineae</taxon>
        <taxon>Mycenaceae</taxon>
        <taxon>Mycena</taxon>
    </lineage>
</organism>
<keyword evidence="6" id="KW-1185">Reference proteome</keyword>
<dbReference type="InterPro" id="IPR036864">
    <property type="entry name" value="Zn2-C6_fun-type_DNA-bd_sf"/>
</dbReference>
<feature type="region of interest" description="Disordered" evidence="3">
    <location>
        <begin position="357"/>
        <end position="376"/>
    </location>
</feature>
<feature type="compositionally biased region" description="Basic residues" evidence="3">
    <location>
        <begin position="512"/>
        <end position="521"/>
    </location>
</feature>
<feature type="region of interest" description="Disordered" evidence="3">
    <location>
        <begin position="323"/>
        <end position="347"/>
    </location>
</feature>
<dbReference type="SUPFAM" id="SSF57701">
    <property type="entry name" value="Zn2/Cys6 DNA-binding domain"/>
    <property type="match status" value="1"/>
</dbReference>
<dbReference type="AlphaFoldDB" id="A0AAD7NWG4"/>
<sequence>MDDAQNAANEANGANGNPHPHMRDTHPQVRSRITVVCAECKRLKLKCDRRTPCGSCVKRDTVVRCIYSPAAAEKVDLHSLNNRLIVVEGVLERLAESGQGQGLGALAALLGSANPNANGASTSGGTNTSTGLSITAPGVWPLPPTPLSIPPAELHAALLAPLGLPPPSFPVSSHPTSSSSFATPSKSWPADNRTLLALLPPPTALPAALASAHRALAQAGAAPFGYAWFEGRVYTFLSALNVPSAAPLGSLSSSSKKGGRERDEKRREKEARRRERERQRERARAIFAGGDANAPLPAFPPQFSSPQAFSPTTYNAFHPAIETLDGFDDEPSETGSELEFNNGEEDEGVRLLPVASSSAHVNEQPPAHMNEQRDRRTRGDPRLAFFALLCAVLSLNSSGGEEGEGGPERLAEMAVSAVGAYLASGEEESSEEHEHEGEAGEEAEAETSAVLALWVLGVRVVLRGAEGGEEVYLSFANALAHARLLGPSPVSSYSSSSSSSMSTSTSTAPPKPKGKKASAKRGIKEEEDNVALGLGADVPTRCERGLRERTWWAVVGGDV</sequence>
<dbReference type="Proteomes" id="UP001215280">
    <property type="component" value="Unassembled WGS sequence"/>
</dbReference>
<dbReference type="GO" id="GO:0008270">
    <property type="term" value="F:zinc ion binding"/>
    <property type="evidence" value="ECO:0007669"/>
    <property type="project" value="InterPro"/>
</dbReference>
<protein>
    <recommendedName>
        <fullName evidence="4">Zn(2)-C6 fungal-type domain-containing protein</fullName>
    </recommendedName>
</protein>
<dbReference type="InterPro" id="IPR001138">
    <property type="entry name" value="Zn2Cys6_DnaBD"/>
</dbReference>
<dbReference type="Pfam" id="PF00172">
    <property type="entry name" value="Zn_clus"/>
    <property type="match status" value="1"/>
</dbReference>
<evidence type="ECO:0000256" key="2">
    <source>
        <dbReference type="ARBA" id="ARBA00023242"/>
    </source>
</evidence>
<evidence type="ECO:0000313" key="6">
    <source>
        <dbReference type="Proteomes" id="UP001215280"/>
    </source>
</evidence>
<dbReference type="PANTHER" id="PTHR31001">
    <property type="entry name" value="UNCHARACTERIZED TRANSCRIPTIONAL REGULATORY PROTEIN"/>
    <property type="match status" value="1"/>
</dbReference>
<evidence type="ECO:0000256" key="3">
    <source>
        <dbReference type="SAM" id="MobiDB-lite"/>
    </source>
</evidence>
<feature type="domain" description="Zn(2)-C6 fungal-type" evidence="4">
    <location>
        <begin position="36"/>
        <end position="67"/>
    </location>
</feature>
<gene>
    <name evidence="5" type="ORF">DFH07DRAFT_568181</name>
</gene>
<evidence type="ECO:0000259" key="4">
    <source>
        <dbReference type="PROSITE" id="PS50048"/>
    </source>
</evidence>